<sequence>MALVIPRPSPVPRTLSFSAHDPSSFLPKSSFTRPPLASPSRRRPPAPAWPPSSPVPLASPLNPGHTAPPVRPRPAVALIGHGTASPPGRRAPRLRRSAPPPPVLRQRQAGKVCVDMLVWQDNALLRNVLLLKVTSSAHPDA</sequence>
<proteinExistence type="predicted"/>
<dbReference type="Proteomes" id="UP001341281">
    <property type="component" value="Chromosome 01"/>
</dbReference>
<reference evidence="2 3" key="1">
    <citation type="submission" date="2024-02" db="EMBL/GenBank/DDBJ databases">
        <title>High-quality chromosome-scale genome assembly of Pensacola bahiagrass (Paspalum notatum Flugge var. saurae).</title>
        <authorList>
            <person name="Vega J.M."/>
            <person name="Podio M."/>
            <person name="Orjuela J."/>
            <person name="Siena L.A."/>
            <person name="Pessino S.C."/>
            <person name="Combes M.C."/>
            <person name="Mariac C."/>
            <person name="Albertini E."/>
            <person name="Pupilli F."/>
            <person name="Ortiz J.P.A."/>
            <person name="Leblanc O."/>
        </authorList>
    </citation>
    <scope>NUCLEOTIDE SEQUENCE [LARGE SCALE GENOMIC DNA]</scope>
    <source>
        <strain evidence="2">R1</strain>
        <tissue evidence="2">Leaf</tissue>
    </source>
</reference>
<evidence type="ECO:0000256" key="1">
    <source>
        <dbReference type="SAM" id="MobiDB-lite"/>
    </source>
</evidence>
<name>A0AAQ3SI09_PASNO</name>
<dbReference type="AlphaFoldDB" id="A0AAQ3SI09"/>
<protein>
    <submittedName>
        <fullName evidence="2">Uncharacterized protein</fullName>
    </submittedName>
</protein>
<keyword evidence="3" id="KW-1185">Reference proteome</keyword>
<dbReference type="EMBL" id="CP144745">
    <property type="protein sequence ID" value="WVZ54031.1"/>
    <property type="molecule type" value="Genomic_DNA"/>
</dbReference>
<evidence type="ECO:0000313" key="2">
    <source>
        <dbReference type="EMBL" id="WVZ54031.1"/>
    </source>
</evidence>
<feature type="region of interest" description="Disordered" evidence="1">
    <location>
        <begin position="1"/>
        <end position="107"/>
    </location>
</feature>
<gene>
    <name evidence="2" type="ORF">U9M48_004900</name>
</gene>
<organism evidence="2 3">
    <name type="scientific">Paspalum notatum var. saurae</name>
    <dbReference type="NCBI Taxonomy" id="547442"/>
    <lineage>
        <taxon>Eukaryota</taxon>
        <taxon>Viridiplantae</taxon>
        <taxon>Streptophyta</taxon>
        <taxon>Embryophyta</taxon>
        <taxon>Tracheophyta</taxon>
        <taxon>Spermatophyta</taxon>
        <taxon>Magnoliopsida</taxon>
        <taxon>Liliopsida</taxon>
        <taxon>Poales</taxon>
        <taxon>Poaceae</taxon>
        <taxon>PACMAD clade</taxon>
        <taxon>Panicoideae</taxon>
        <taxon>Andropogonodae</taxon>
        <taxon>Paspaleae</taxon>
        <taxon>Paspalinae</taxon>
        <taxon>Paspalum</taxon>
    </lineage>
</organism>
<evidence type="ECO:0000313" key="3">
    <source>
        <dbReference type="Proteomes" id="UP001341281"/>
    </source>
</evidence>
<feature type="compositionally biased region" description="Pro residues" evidence="1">
    <location>
        <begin position="45"/>
        <end position="54"/>
    </location>
</feature>
<accession>A0AAQ3SI09</accession>